<dbReference type="EMBL" id="CP016415">
    <property type="protein sequence ID" value="ANU39013.1"/>
    <property type="molecule type" value="Genomic_DNA"/>
</dbReference>
<dbReference type="AlphaFoldDB" id="A0A1C7FHS9"/>
<keyword evidence="1" id="KW-0732">Signal</keyword>
<evidence type="ECO:0008006" key="4">
    <source>
        <dbReference type="Google" id="ProtNLM"/>
    </source>
</evidence>
<evidence type="ECO:0000313" key="3">
    <source>
        <dbReference type="Proteomes" id="UP000092528"/>
    </source>
</evidence>
<dbReference type="RefSeq" id="WP_005600362.1">
    <property type="nucleotide sequence ID" value="NZ_CP016415.1"/>
</dbReference>
<dbReference type="Proteomes" id="UP000092528">
    <property type="component" value="Chromosome 2"/>
</dbReference>
<evidence type="ECO:0000256" key="1">
    <source>
        <dbReference type="SAM" id="SignalP"/>
    </source>
</evidence>
<gene>
    <name evidence="2" type="ORF">VSVS05_03977</name>
</gene>
<keyword evidence="3" id="KW-1185">Reference proteome</keyword>
<feature type="chain" id="PRO_5008885720" description="Lysozyme inhibitor LprI N-terminal domain-containing protein" evidence="1">
    <location>
        <begin position="22"/>
        <end position="153"/>
    </location>
</feature>
<organism evidence="2 3">
    <name type="scientific">Vibrio scophthalmi</name>
    <dbReference type="NCBI Taxonomy" id="45658"/>
    <lineage>
        <taxon>Bacteria</taxon>
        <taxon>Pseudomonadati</taxon>
        <taxon>Pseudomonadota</taxon>
        <taxon>Gammaproteobacteria</taxon>
        <taxon>Vibrionales</taxon>
        <taxon>Vibrionaceae</taxon>
        <taxon>Vibrio</taxon>
    </lineage>
</organism>
<name>A0A1C7FHS9_9VIBR</name>
<sequence length="153" mass="17617">MMNPLPLALLLLTGFTGHALAEQQPTQSSEQPLSEQPSPSKQELLIRGCFNDGYQGRSTLKLDQYIGNDLFIDNFRAYETRYQRFLANANDPFRPQVRANLLDQPQHYAACADAQYQGYKTRMVEIWSHFEARLEKEVQGRAEFQRKVNCTKS</sequence>
<dbReference type="PATRIC" id="fig|45658.7.peg.3944"/>
<feature type="signal peptide" evidence="1">
    <location>
        <begin position="1"/>
        <end position="21"/>
    </location>
</feature>
<accession>A0A1C7FHS9</accession>
<evidence type="ECO:0000313" key="2">
    <source>
        <dbReference type="EMBL" id="ANU39013.1"/>
    </source>
</evidence>
<reference evidence="2 3" key="1">
    <citation type="submission" date="2016-07" db="EMBL/GenBank/DDBJ databases">
        <title>Genome sequencing of Vibrio scophthalmi strain VS-05, an isolated from Paralichthys olivaceus.</title>
        <authorList>
            <person name="Han H.-J."/>
        </authorList>
    </citation>
    <scope>NUCLEOTIDE SEQUENCE [LARGE SCALE GENOMIC DNA]</scope>
    <source>
        <strain evidence="2 3">VS-05</strain>
    </source>
</reference>
<protein>
    <recommendedName>
        <fullName evidence="4">Lysozyme inhibitor LprI N-terminal domain-containing protein</fullName>
    </recommendedName>
</protein>
<proteinExistence type="predicted"/>
<dbReference type="GeneID" id="96874181"/>